<dbReference type="InterPro" id="IPR041476">
    <property type="entry name" value="TRAF3IP1_C"/>
</dbReference>
<reference evidence="2" key="1">
    <citation type="journal article" date="2023" name="Insect Mol. Biol.">
        <title>Genome sequencing provides insights into the evolution of gene families encoding plant cell wall-degrading enzymes in longhorned beetles.</title>
        <authorList>
            <person name="Shin N.R."/>
            <person name="Okamura Y."/>
            <person name="Kirsch R."/>
            <person name="Pauchet Y."/>
        </authorList>
    </citation>
    <scope>NUCLEOTIDE SEQUENCE</scope>
    <source>
        <strain evidence="2">MMC_N1</strain>
    </source>
</reference>
<dbReference type="Proteomes" id="UP001162164">
    <property type="component" value="Unassembled WGS sequence"/>
</dbReference>
<dbReference type="Pfam" id="PF17749">
    <property type="entry name" value="MIP-T3_C"/>
    <property type="match status" value="2"/>
</dbReference>
<proteinExistence type="predicted"/>
<dbReference type="InterPro" id="IPR018799">
    <property type="entry name" value="TRAF3IP1"/>
</dbReference>
<dbReference type="PANTHER" id="PTHR31363">
    <property type="entry name" value="TRAF3-INTERACTING PROTEIN 1"/>
    <property type="match status" value="1"/>
</dbReference>
<feature type="domain" description="TRAF3-interacting protein 1 C-terminal" evidence="1">
    <location>
        <begin position="40"/>
        <end position="162"/>
    </location>
</feature>
<evidence type="ECO:0000313" key="3">
    <source>
        <dbReference type="Proteomes" id="UP001162164"/>
    </source>
</evidence>
<dbReference type="EMBL" id="JAPWTJ010001265">
    <property type="protein sequence ID" value="KAJ8972973.1"/>
    <property type="molecule type" value="Genomic_DNA"/>
</dbReference>
<dbReference type="PANTHER" id="PTHR31363:SF0">
    <property type="entry name" value="TRAF3-INTERACTING PROTEIN 1"/>
    <property type="match status" value="1"/>
</dbReference>
<comment type="caution">
    <text evidence="2">The sequence shown here is derived from an EMBL/GenBank/DDBJ whole genome shotgun (WGS) entry which is preliminary data.</text>
</comment>
<sequence>MGNINVIIENIDNIDEEETVVIQSSSNIVDEITSSVDVPEENKGQLVEQILEQIQGEEDGGKRVNIDWEDDGFILLTTSTAITPENITPFKDLPVFHNKDGTSKDINHLRSLIQTLPKTANPLGKLLNYLHEDIDAMHGELQMWTNTKKQLFSEIQKTKKYNTVCFLPIAQSHIKRYHPQQKQPSRISAESNKPLLAHLQQLSEEIKKQEHEIINVRSNIFRNETRIKELLDI</sequence>
<accession>A0ABQ9J4R3</accession>
<name>A0ABQ9J4R3_9CUCU</name>
<keyword evidence="3" id="KW-1185">Reference proteome</keyword>
<evidence type="ECO:0000313" key="2">
    <source>
        <dbReference type="EMBL" id="KAJ8972973.1"/>
    </source>
</evidence>
<feature type="domain" description="TRAF3-interacting protein 1 C-terminal" evidence="1">
    <location>
        <begin position="173"/>
        <end position="231"/>
    </location>
</feature>
<gene>
    <name evidence="2" type="ORF">NQ317_019320</name>
</gene>
<protein>
    <recommendedName>
        <fullName evidence="1">TRAF3-interacting protein 1 C-terminal domain-containing protein</fullName>
    </recommendedName>
</protein>
<evidence type="ECO:0000259" key="1">
    <source>
        <dbReference type="Pfam" id="PF17749"/>
    </source>
</evidence>
<organism evidence="2 3">
    <name type="scientific">Molorchus minor</name>
    <dbReference type="NCBI Taxonomy" id="1323400"/>
    <lineage>
        <taxon>Eukaryota</taxon>
        <taxon>Metazoa</taxon>
        <taxon>Ecdysozoa</taxon>
        <taxon>Arthropoda</taxon>
        <taxon>Hexapoda</taxon>
        <taxon>Insecta</taxon>
        <taxon>Pterygota</taxon>
        <taxon>Neoptera</taxon>
        <taxon>Endopterygota</taxon>
        <taxon>Coleoptera</taxon>
        <taxon>Polyphaga</taxon>
        <taxon>Cucujiformia</taxon>
        <taxon>Chrysomeloidea</taxon>
        <taxon>Cerambycidae</taxon>
        <taxon>Lamiinae</taxon>
        <taxon>Monochamini</taxon>
        <taxon>Molorchus</taxon>
    </lineage>
</organism>